<organism evidence="2 3">
    <name type="scientific">Caulochytrium protostelioides</name>
    <dbReference type="NCBI Taxonomy" id="1555241"/>
    <lineage>
        <taxon>Eukaryota</taxon>
        <taxon>Fungi</taxon>
        <taxon>Fungi incertae sedis</taxon>
        <taxon>Chytridiomycota</taxon>
        <taxon>Chytridiomycota incertae sedis</taxon>
        <taxon>Chytridiomycetes</taxon>
        <taxon>Caulochytriales</taxon>
        <taxon>Caulochytriaceae</taxon>
        <taxon>Caulochytrium</taxon>
    </lineage>
</organism>
<reference evidence="3" key="1">
    <citation type="journal article" date="2018" name="Nat. Microbiol.">
        <title>Leveraging single-cell genomics to expand the fungal tree of life.</title>
        <authorList>
            <person name="Ahrendt S.R."/>
            <person name="Quandt C.A."/>
            <person name="Ciobanu D."/>
            <person name="Clum A."/>
            <person name="Salamov A."/>
            <person name="Andreopoulos B."/>
            <person name="Cheng J.F."/>
            <person name="Woyke T."/>
            <person name="Pelin A."/>
            <person name="Henrissat B."/>
            <person name="Reynolds N.K."/>
            <person name="Benny G.L."/>
            <person name="Smith M.E."/>
            <person name="James T.Y."/>
            <person name="Grigoriev I.V."/>
        </authorList>
    </citation>
    <scope>NUCLEOTIDE SEQUENCE [LARGE SCALE GENOMIC DNA]</scope>
    <source>
        <strain evidence="3">ATCC 52028</strain>
    </source>
</reference>
<sequence>MQQPVVNLDLETTPVVPDPAPPTGRPSGVAGVHSPLTPLAKRPSVSSPLVPSPHAANPNGAPSTNGAPTTLLNRVAFGAELLHFEARVLTKAIDAMMSSGTYGASTPSGGAQDAQSLLRSQLVLSQIYLGSTFAPPAHLPKQARRSSIADFIHMSSKIPPPMFTMSKVDAIWLLTLGSTITGIREHARALIDPERHLKLAAAGLSHTTVPTLGHLQTDLLVGLTTVEPNDGMLPAVQIFGKIKSALAKRAMPVQGAAVAPPAATAARLLDYGLATIGFAAERLERMDPGR</sequence>
<evidence type="ECO:0000313" key="2">
    <source>
        <dbReference type="EMBL" id="RKO95606.1"/>
    </source>
</evidence>
<proteinExistence type="predicted"/>
<dbReference type="AlphaFoldDB" id="A0A4P9WWK9"/>
<feature type="compositionally biased region" description="Low complexity" evidence="1">
    <location>
        <begin position="43"/>
        <end position="53"/>
    </location>
</feature>
<gene>
    <name evidence="2" type="ORF">CAUPRSCDRAFT_12695</name>
</gene>
<evidence type="ECO:0000256" key="1">
    <source>
        <dbReference type="SAM" id="MobiDB-lite"/>
    </source>
</evidence>
<dbReference type="Proteomes" id="UP000268535">
    <property type="component" value="Unassembled WGS sequence"/>
</dbReference>
<accession>A0A4P9WWK9</accession>
<evidence type="ECO:0000313" key="3">
    <source>
        <dbReference type="Proteomes" id="UP000268535"/>
    </source>
</evidence>
<dbReference type="EMBL" id="ML011302">
    <property type="protein sequence ID" value="RKO95606.1"/>
    <property type="molecule type" value="Genomic_DNA"/>
</dbReference>
<name>A0A4P9WWK9_9FUNG</name>
<protein>
    <submittedName>
        <fullName evidence="2">Uncharacterized protein</fullName>
    </submittedName>
</protein>
<feature type="region of interest" description="Disordered" evidence="1">
    <location>
        <begin position="1"/>
        <end position="67"/>
    </location>
</feature>